<reference evidence="1" key="1">
    <citation type="submission" date="2023-02" db="EMBL/GenBank/DDBJ databases">
        <title>Colletotrichum kahawae CIFC_Que2 genome sequencing and assembly.</title>
        <authorList>
            <person name="Baroncelli R."/>
        </authorList>
    </citation>
    <scope>NUCLEOTIDE SEQUENCE</scope>
    <source>
        <strain evidence="1">CIFC_Que2</strain>
    </source>
</reference>
<sequence>MIINSRDVLSRDEVLRLRSITQLLSLTNGYRLDSAPLLSPLLLEDPRLQTEGGGGDGSYTYKDCATALANLLVRKDEVVTLMLQGPKRPGEGDPASDHAVLTIAVRNAGKEELSPQMLSKQTVRKILRLDGEGIPDGVSVAHYYATNMANITASTNADNVIYLLKKLRMARTLQEYGQALEGMRRYVAISCCEKMEAGTYRRGENKRNFFTAITSATITKCKQYCQWDACGAPPLPAEEFKAMQEVVAFLRCKGKGHGLEVYPYESNPWYDMDGRKAFHAVLSRLVKGYCNAVRRLVIRRSDRQRWKDDRSYLDHRADQLVAWAYRLALLLRMFDHGIYQHLYWLARIYKLNSASRVEIGSPIYHEYYNKATISDTANNRGKHRYYSDTNPEREMLRHLDTVSEWDWAAAGKRYVENLLVHVHSMMHFVPTDMDLKERHTQKMEIVSEILLKTEFRFIEGTKDDGDREMLPISELLGTLKTQSGRTRSTRKLQQIMSWINSQRTAVREGSEYDFDATHYGSTVHHEARMLCMQLLPQTKRPLKLVVTTERCCPTCAHLFAFCKNNAEQGQVLGAEVASDWSACSLPSWIPKRAGKYMLKRAEDVLQDRLETMVTRCQNREIEA</sequence>
<protein>
    <submittedName>
        <fullName evidence="1">Uncharacterized protein</fullName>
    </submittedName>
</protein>
<proteinExistence type="predicted"/>
<evidence type="ECO:0000313" key="2">
    <source>
        <dbReference type="Proteomes" id="UP001281614"/>
    </source>
</evidence>
<organism evidence="1 2">
    <name type="scientific">Colletotrichum kahawae</name>
    <name type="common">Coffee berry disease fungus</name>
    <dbReference type="NCBI Taxonomy" id="34407"/>
    <lineage>
        <taxon>Eukaryota</taxon>
        <taxon>Fungi</taxon>
        <taxon>Dikarya</taxon>
        <taxon>Ascomycota</taxon>
        <taxon>Pezizomycotina</taxon>
        <taxon>Sordariomycetes</taxon>
        <taxon>Hypocreomycetidae</taxon>
        <taxon>Glomerellales</taxon>
        <taxon>Glomerellaceae</taxon>
        <taxon>Colletotrichum</taxon>
        <taxon>Colletotrichum gloeosporioides species complex</taxon>
    </lineage>
</organism>
<keyword evidence="2" id="KW-1185">Reference proteome</keyword>
<comment type="caution">
    <text evidence="1">The sequence shown here is derived from an EMBL/GenBank/DDBJ whole genome shotgun (WGS) entry which is preliminary data.</text>
</comment>
<dbReference type="EMBL" id="VYYT01000333">
    <property type="protein sequence ID" value="KAK2741960.1"/>
    <property type="molecule type" value="Genomic_DNA"/>
</dbReference>
<evidence type="ECO:0000313" key="1">
    <source>
        <dbReference type="EMBL" id="KAK2741960.1"/>
    </source>
</evidence>
<dbReference type="Proteomes" id="UP001281614">
    <property type="component" value="Unassembled WGS sequence"/>
</dbReference>
<gene>
    <name evidence="1" type="ORF">CKAH01_01387</name>
</gene>
<dbReference type="AlphaFoldDB" id="A0AAD9Y617"/>
<name>A0AAD9Y617_COLKA</name>
<accession>A0AAD9Y617</accession>